<accession>G8ZX10</accession>
<evidence type="ECO:0000256" key="17">
    <source>
        <dbReference type="SAM" id="MobiDB-lite"/>
    </source>
</evidence>
<comment type="subcellular location">
    <subcellularLocation>
        <location evidence="3">Chromosome</location>
        <location evidence="3">Centromere</location>
        <location evidence="3">Kinetochore</location>
    </subcellularLocation>
    <subcellularLocation>
        <location evidence="2">Cytoplasm</location>
        <location evidence="2">Cytoskeleton</location>
        <location evidence="2">Spindle</location>
    </subcellularLocation>
    <subcellularLocation>
        <location evidence="1">Nucleus</location>
    </subcellularLocation>
</comment>
<dbReference type="GO" id="GO:0042729">
    <property type="term" value="C:DASH complex"/>
    <property type="evidence" value="ECO:0007669"/>
    <property type="project" value="EnsemblFungi"/>
</dbReference>
<gene>
    <name evidence="18" type="primary">TDEL0F03430</name>
    <name evidence="18" type="ORF">TDEL_0F03430</name>
</gene>
<reference evidence="18 19" key="1">
    <citation type="journal article" date="2011" name="Proc. Natl. Acad. Sci. U.S.A.">
        <title>Evolutionary erosion of yeast sex chromosomes by mating-type switching accidents.</title>
        <authorList>
            <person name="Gordon J.L."/>
            <person name="Armisen D."/>
            <person name="Proux-Wera E."/>
            <person name="Oheigeartaigh S.S."/>
            <person name="Byrne K.P."/>
            <person name="Wolfe K.H."/>
        </authorList>
    </citation>
    <scope>NUCLEOTIDE SEQUENCE [LARGE SCALE GENOMIC DNA]</scope>
    <source>
        <strain evidence="19">ATCC 10662 / CBS 1146 / NBRC 0425 / NCYC 2629 / NRRL Y-866</strain>
    </source>
</reference>
<dbReference type="STRING" id="1076872.G8ZX10"/>
<feature type="region of interest" description="Disordered" evidence="17">
    <location>
        <begin position="269"/>
        <end position="319"/>
    </location>
</feature>
<dbReference type="PANTHER" id="PTHR28113:SF1">
    <property type="entry name" value="DASH COMPLEX SUBUNIT DAM1"/>
    <property type="match status" value="1"/>
</dbReference>
<name>G8ZX10_TORDE</name>
<dbReference type="Proteomes" id="UP000005627">
    <property type="component" value="Chromosome 6"/>
</dbReference>
<keyword evidence="9" id="KW-0159">Chromosome partition</keyword>
<comment type="subunit">
    <text evidence="15">Component of the DASH complex consisting of ASK1, DAD1, DAD2, DAD3, DAD4, DAM1, DUO1, HSK3, SPC19 and SPC34, with a stoichiometry of one copy of each subunit per complex. Multiple DASH complexes oligomerize to form a ring that encircles spindle microtubules and organizes the rod-like NDC80 complexes of the outer kinetochore. DASH complex oligomerization strengthens microtubule attachments. Within the complex, DAM1 and DUO1 may form the microtubule connections. On cytoplasmic microtubules, DASH complexes appear to form patches instead of rings. Interacts with the outer kinetochore component NDC80; the interaction is direct.</text>
</comment>
<keyword evidence="19" id="KW-1185">Reference proteome</keyword>
<evidence type="ECO:0000256" key="9">
    <source>
        <dbReference type="ARBA" id="ARBA00022829"/>
    </source>
</evidence>
<dbReference type="GeneID" id="11501749"/>
<organism evidence="18 19">
    <name type="scientific">Torulaspora delbrueckii</name>
    <name type="common">Yeast</name>
    <name type="synonym">Candida colliculosa</name>
    <dbReference type="NCBI Taxonomy" id="4950"/>
    <lineage>
        <taxon>Eukaryota</taxon>
        <taxon>Fungi</taxon>
        <taxon>Dikarya</taxon>
        <taxon>Ascomycota</taxon>
        <taxon>Saccharomycotina</taxon>
        <taxon>Saccharomycetes</taxon>
        <taxon>Saccharomycetales</taxon>
        <taxon>Saccharomycetaceae</taxon>
        <taxon>Torulaspora</taxon>
    </lineage>
</organism>
<dbReference type="GO" id="GO:1990976">
    <property type="term" value="P:protein transport along microtubule to mitotic spindle pole body"/>
    <property type="evidence" value="ECO:0007669"/>
    <property type="project" value="EnsemblFungi"/>
</dbReference>
<evidence type="ECO:0000256" key="13">
    <source>
        <dbReference type="ARBA" id="ARBA00023328"/>
    </source>
</evidence>
<evidence type="ECO:0000313" key="19">
    <source>
        <dbReference type="Proteomes" id="UP000005627"/>
    </source>
</evidence>
<feature type="compositionally biased region" description="Acidic residues" evidence="17">
    <location>
        <begin position="189"/>
        <end position="198"/>
    </location>
</feature>
<evidence type="ECO:0000256" key="15">
    <source>
        <dbReference type="ARBA" id="ARBA00047036"/>
    </source>
</evidence>
<evidence type="ECO:0000256" key="10">
    <source>
        <dbReference type="ARBA" id="ARBA00022838"/>
    </source>
</evidence>
<feature type="compositionally biased region" description="Low complexity" evidence="17">
    <location>
        <begin position="42"/>
        <end position="52"/>
    </location>
</feature>
<keyword evidence="11" id="KW-0206">Cytoskeleton</keyword>
<keyword evidence="12" id="KW-0539">Nucleus</keyword>
<dbReference type="KEGG" id="tdl:TDEL_0F03430"/>
<keyword evidence="6" id="KW-0158">Chromosome</keyword>
<keyword evidence="7" id="KW-0963">Cytoplasm</keyword>
<dbReference type="PANTHER" id="PTHR28113">
    <property type="entry name" value="DASH COMPLEX SUBUNIT DAM1"/>
    <property type="match status" value="1"/>
</dbReference>
<evidence type="ECO:0000313" key="18">
    <source>
        <dbReference type="EMBL" id="CCE93154.1"/>
    </source>
</evidence>
<dbReference type="GO" id="GO:0071459">
    <property type="term" value="P:protein localization to chromosome, centromeric region"/>
    <property type="evidence" value="ECO:0007669"/>
    <property type="project" value="EnsemblFungi"/>
</dbReference>
<evidence type="ECO:0000256" key="4">
    <source>
        <dbReference type="ARBA" id="ARBA00010073"/>
    </source>
</evidence>
<evidence type="ECO:0000256" key="7">
    <source>
        <dbReference type="ARBA" id="ARBA00022490"/>
    </source>
</evidence>
<evidence type="ECO:0000256" key="11">
    <source>
        <dbReference type="ARBA" id="ARBA00023212"/>
    </source>
</evidence>
<dbReference type="GO" id="GO:0031116">
    <property type="term" value="P:positive regulation of microtubule polymerization"/>
    <property type="evidence" value="ECO:0007669"/>
    <property type="project" value="EnsemblFungi"/>
</dbReference>
<proteinExistence type="inferred from homology"/>
<feature type="region of interest" description="Disordered" evidence="17">
    <location>
        <begin position="1"/>
        <end position="55"/>
    </location>
</feature>
<evidence type="ECO:0000256" key="8">
    <source>
        <dbReference type="ARBA" id="ARBA00022701"/>
    </source>
</evidence>
<feature type="compositionally biased region" description="Basic and acidic residues" evidence="17">
    <location>
        <begin position="296"/>
        <end position="309"/>
    </location>
</feature>
<dbReference type="Pfam" id="PF08653">
    <property type="entry name" value="DASH_Dam1"/>
    <property type="match status" value="1"/>
</dbReference>
<dbReference type="GO" id="GO:1990537">
    <property type="term" value="C:mitotic spindle polar microtubule"/>
    <property type="evidence" value="ECO:0007669"/>
    <property type="project" value="TreeGrafter"/>
</dbReference>
<keyword evidence="8" id="KW-0493">Microtubule</keyword>
<dbReference type="GO" id="GO:0044732">
    <property type="term" value="C:mitotic spindle pole body"/>
    <property type="evidence" value="ECO:0007669"/>
    <property type="project" value="TreeGrafter"/>
</dbReference>
<comment type="similarity">
    <text evidence="4">Belongs to the DASH complex DAM1 family.</text>
</comment>
<dbReference type="InterPro" id="IPR013962">
    <property type="entry name" value="DASH_Dam1"/>
</dbReference>
<evidence type="ECO:0000256" key="3">
    <source>
        <dbReference type="ARBA" id="ARBA00004629"/>
    </source>
</evidence>
<dbReference type="GO" id="GO:0051987">
    <property type="term" value="P:positive regulation of attachment of spindle microtubules to kinetochore"/>
    <property type="evidence" value="ECO:0007669"/>
    <property type="project" value="EnsemblFungi"/>
</dbReference>
<dbReference type="GO" id="GO:0098653">
    <property type="term" value="P:centromere clustering"/>
    <property type="evidence" value="ECO:0007669"/>
    <property type="project" value="EnsemblFungi"/>
</dbReference>
<dbReference type="HOGENOM" id="CLU_065404_0_0_1"/>
<evidence type="ECO:0000256" key="16">
    <source>
        <dbReference type="SAM" id="Coils"/>
    </source>
</evidence>
<dbReference type="EMBL" id="HE616747">
    <property type="protein sequence ID" value="CCE93154.1"/>
    <property type="molecule type" value="Genomic_DNA"/>
</dbReference>
<evidence type="ECO:0000256" key="5">
    <source>
        <dbReference type="ARBA" id="ARBA00020497"/>
    </source>
</evidence>
<dbReference type="GO" id="GO:0042802">
    <property type="term" value="F:identical protein binding"/>
    <property type="evidence" value="ECO:0007669"/>
    <property type="project" value="EnsemblFungi"/>
</dbReference>
<dbReference type="OrthoDB" id="5586015at2759"/>
<evidence type="ECO:0000256" key="6">
    <source>
        <dbReference type="ARBA" id="ARBA00022454"/>
    </source>
</evidence>
<dbReference type="GO" id="GO:1990758">
    <property type="term" value="P:mitotic sister chromatid biorientation"/>
    <property type="evidence" value="ECO:0007669"/>
    <property type="project" value="EnsemblFungi"/>
</dbReference>
<feature type="compositionally biased region" description="Polar residues" evidence="17">
    <location>
        <begin position="20"/>
        <end position="41"/>
    </location>
</feature>
<dbReference type="FunCoup" id="G8ZX10">
    <property type="interactions" value="232"/>
</dbReference>
<evidence type="ECO:0000256" key="2">
    <source>
        <dbReference type="ARBA" id="ARBA00004186"/>
    </source>
</evidence>
<dbReference type="AlphaFoldDB" id="G8ZX10"/>
<keyword evidence="13" id="KW-0137">Centromere</keyword>
<feature type="coiled-coil region" evidence="16">
    <location>
        <begin position="130"/>
        <end position="157"/>
    </location>
</feature>
<evidence type="ECO:0000256" key="14">
    <source>
        <dbReference type="ARBA" id="ARBA00030453"/>
    </source>
</evidence>
<keyword evidence="16" id="KW-0175">Coiled coil</keyword>
<evidence type="ECO:0000256" key="1">
    <source>
        <dbReference type="ARBA" id="ARBA00004123"/>
    </source>
</evidence>
<sequence length="319" mass="35542">MSQEKPKTAAKRSATEYRLSITSNPGSRRSSLSGINESATLGGTNRTGTNTGVKEEEENLVREYILPQIRELSDSIITLDANFTQLNFIHESLVDFNESLGALLYGLMCNSWCVDFPSVSHDIAGELAVASRLESLAAEKQQLIEQLNEIKNQGEETPRNSNFVQPVFPANQVKRFNPRRQTAVPRQDTEEEFDEDGANSEASFISNPSIDVFRPTQGNVNKLRTKNHDKLRRKSILHTIRNSIASTTDFQPTDIAMQRRHRMSLGGGATRVVATSPPPTKMKTNASRVPPLARDSAARDRPHATDQRRTTLASRPPFR</sequence>
<evidence type="ECO:0000256" key="12">
    <source>
        <dbReference type="ARBA" id="ARBA00023242"/>
    </source>
</evidence>
<dbReference type="eggNOG" id="ENOG502S08R">
    <property type="taxonomic scope" value="Eukaryota"/>
</dbReference>
<dbReference type="GO" id="GO:0051010">
    <property type="term" value="F:microtubule plus-end binding"/>
    <property type="evidence" value="ECO:0007669"/>
    <property type="project" value="EnsemblFungi"/>
</dbReference>
<dbReference type="RefSeq" id="XP_003682365.1">
    <property type="nucleotide sequence ID" value="XM_003682317.1"/>
</dbReference>
<keyword evidence="10" id="KW-0995">Kinetochore</keyword>
<feature type="region of interest" description="Disordered" evidence="17">
    <location>
        <begin position="179"/>
        <end position="201"/>
    </location>
</feature>
<protein>
    <recommendedName>
        <fullName evidence="5">DASH complex subunit DAM1</fullName>
    </recommendedName>
    <alternativeName>
        <fullName evidence="14">Outer kinetochore protein DAM1</fullName>
    </alternativeName>
</protein>
<dbReference type="InParanoid" id="G8ZX10"/>